<dbReference type="NCBIfam" id="NF041216">
    <property type="entry name" value="CU044_2847_fam"/>
    <property type="match status" value="1"/>
</dbReference>
<accession>A0AAU7CXV3</accession>
<sequence length="113" mass="11783">MSVLARFTLSDGGFVLAEVDDSSPSTKTMRGGPAGTGLFVESTETFQTAIGQVKNAAEAMVDGLRSLVKPADELTLEFGVKLTAEAGAVIAKASTDAHFTVTLKWKSDDSVKS</sequence>
<dbReference type="Pfam" id="PF19493">
    <property type="entry name" value="Trypco1"/>
    <property type="match status" value="1"/>
</dbReference>
<dbReference type="EMBL" id="CP121194">
    <property type="protein sequence ID" value="XBH10324.1"/>
    <property type="molecule type" value="Genomic_DNA"/>
</dbReference>
<protein>
    <submittedName>
        <fullName evidence="3">CU044_2847 family protein</fullName>
    </submittedName>
</protein>
<proteinExistence type="predicted"/>
<evidence type="ECO:0000313" key="2">
    <source>
        <dbReference type="EMBL" id="XBH10324.1"/>
    </source>
</evidence>
<dbReference type="InterPro" id="IPR045794">
    <property type="entry name" value="Trypco1"/>
</dbReference>
<gene>
    <name evidence="2" type="ORF">P4G45_00970</name>
    <name evidence="3" type="ORF">P8936_00980</name>
</gene>
<name>A0AAU7D8R3_9BACT</name>
<dbReference type="KEGG" id="epl:P4G45_00970"/>
<dbReference type="AlphaFoldDB" id="A0AAU7D8R3"/>
<dbReference type="RefSeq" id="WP_348267831.1">
    <property type="nucleotide sequence ID" value="NZ_CP121194.1"/>
</dbReference>
<reference evidence="3" key="1">
    <citation type="submission" date="2023-03" db="EMBL/GenBank/DDBJ databases">
        <title>Edaphobacter sp.</title>
        <authorList>
            <person name="Huber K.J."/>
            <person name="Papendorf J."/>
            <person name="Pilke C."/>
            <person name="Bunk B."/>
            <person name="Sproeer C."/>
            <person name="Pester M."/>
        </authorList>
    </citation>
    <scope>NUCLEOTIDE SEQUENCE</scope>
    <source>
        <strain evidence="2">DSM 109919</strain>
        <strain evidence="3">DSM 109920</strain>
    </source>
</reference>
<feature type="domain" description="Trypsin-co-occurring" evidence="1">
    <location>
        <begin position="7"/>
        <end position="106"/>
    </location>
</feature>
<evidence type="ECO:0000259" key="1">
    <source>
        <dbReference type="Pfam" id="PF19493"/>
    </source>
</evidence>
<dbReference type="EMBL" id="CP121195">
    <property type="protein sequence ID" value="XBH13761.1"/>
    <property type="molecule type" value="Genomic_DNA"/>
</dbReference>
<accession>A0AAU7D8R3</accession>
<evidence type="ECO:0000313" key="3">
    <source>
        <dbReference type="EMBL" id="XBH13761.1"/>
    </source>
</evidence>
<organism evidence="3">
    <name type="scientific">Edaphobacter paludis</name>
    <dbReference type="NCBI Taxonomy" id="3035702"/>
    <lineage>
        <taxon>Bacteria</taxon>
        <taxon>Pseudomonadati</taxon>
        <taxon>Acidobacteriota</taxon>
        <taxon>Terriglobia</taxon>
        <taxon>Terriglobales</taxon>
        <taxon>Acidobacteriaceae</taxon>
        <taxon>Edaphobacter</taxon>
    </lineage>
</organism>